<evidence type="ECO:0000313" key="4">
    <source>
        <dbReference type="Proteomes" id="UP001295794"/>
    </source>
</evidence>
<sequence length="365" mass="39832">MGNAHWHESQEKALITALHEQKKASRQSGQGFKPSSFDAVAKTVTAVYPKEPLNACQVKTKVKYFKKPFTKYQFVQGKSSVSFNDNTGIASDNTAEFVEGFLLTYGKDKYAKCFRQPCPFWRDLCEIYNGGSDRAMGEHVMHFGNGPAHTILDDISTRAASKSNHLQRVLASPPSTVTISDNKVPMANSTPGSPSPKPAKAAKDKPSSRPKEKSKGKGKKGSVKETKHDQSFDDELSIARSSGKCTCADTDDEEDDFLATTSRRRRQSSQLDVAKSITALSIAIAKPMSDDLSHVDQVMKILKDKTLLPPDPHGHFFAAATNALCRKPAIACAFFIEDDPVCRRGIVTGLLLAAGISVPEPEQIN</sequence>
<organism evidence="3 4">
    <name type="scientific">Mycena citricolor</name>
    <dbReference type="NCBI Taxonomy" id="2018698"/>
    <lineage>
        <taxon>Eukaryota</taxon>
        <taxon>Fungi</taxon>
        <taxon>Dikarya</taxon>
        <taxon>Basidiomycota</taxon>
        <taxon>Agaricomycotina</taxon>
        <taxon>Agaricomycetes</taxon>
        <taxon>Agaricomycetidae</taxon>
        <taxon>Agaricales</taxon>
        <taxon>Marasmiineae</taxon>
        <taxon>Mycenaceae</taxon>
        <taxon>Mycena</taxon>
    </lineage>
</organism>
<dbReference type="Pfam" id="PF12776">
    <property type="entry name" value="Myb_DNA-bind_3"/>
    <property type="match status" value="1"/>
</dbReference>
<evidence type="ECO:0000313" key="3">
    <source>
        <dbReference type="EMBL" id="CAK5268226.1"/>
    </source>
</evidence>
<evidence type="ECO:0000259" key="2">
    <source>
        <dbReference type="Pfam" id="PF12776"/>
    </source>
</evidence>
<comment type="caution">
    <text evidence="3">The sequence shown here is derived from an EMBL/GenBank/DDBJ whole genome shotgun (WGS) entry which is preliminary data.</text>
</comment>
<dbReference type="Proteomes" id="UP001295794">
    <property type="component" value="Unassembled WGS sequence"/>
</dbReference>
<feature type="region of interest" description="Disordered" evidence="1">
    <location>
        <begin position="163"/>
        <end position="235"/>
    </location>
</feature>
<dbReference type="AlphaFoldDB" id="A0AAD2Q2B5"/>
<proteinExistence type="predicted"/>
<dbReference type="EMBL" id="CAVNYO010000138">
    <property type="protein sequence ID" value="CAK5268226.1"/>
    <property type="molecule type" value="Genomic_DNA"/>
</dbReference>
<feature type="compositionally biased region" description="Basic and acidic residues" evidence="1">
    <location>
        <begin position="222"/>
        <end position="231"/>
    </location>
</feature>
<accession>A0AAD2Q2B5</accession>
<evidence type="ECO:0000256" key="1">
    <source>
        <dbReference type="SAM" id="MobiDB-lite"/>
    </source>
</evidence>
<reference evidence="3" key="1">
    <citation type="submission" date="2023-11" db="EMBL/GenBank/DDBJ databases">
        <authorList>
            <person name="De Vega J J."/>
            <person name="De Vega J J."/>
        </authorList>
    </citation>
    <scope>NUCLEOTIDE SEQUENCE</scope>
</reference>
<dbReference type="InterPro" id="IPR024752">
    <property type="entry name" value="Myb/SANT-like_dom"/>
</dbReference>
<gene>
    <name evidence="3" type="ORF">MYCIT1_LOCUS11341</name>
</gene>
<name>A0AAD2Q2B5_9AGAR</name>
<feature type="compositionally biased region" description="Basic and acidic residues" evidence="1">
    <location>
        <begin position="201"/>
        <end position="215"/>
    </location>
</feature>
<keyword evidence="4" id="KW-1185">Reference proteome</keyword>
<feature type="domain" description="Myb/SANT-like" evidence="2">
    <location>
        <begin position="5"/>
        <end position="87"/>
    </location>
</feature>
<protein>
    <recommendedName>
        <fullName evidence="2">Myb/SANT-like domain-containing protein</fullName>
    </recommendedName>
</protein>